<sequence length="454" mass="49128">MAHPGNSHTDKTSSILNYLQELALSDAETAAFAEDYDMDMQLTFDIIQQQLDAEERENQHSSNTPITGPCDVNQVPVEMCVKGGAVKRSAPVLKNGPPPEKRARQTTSVLKSGTSSVPNDLGEGQAPLDTPSPGRSAQPVTGHKQRVKGVNAKPHKKPRTNKASGNLAADLQPDRSPQPIMALTSMERLTESSEITPTEASDHLSNVNYEEYRVPPPSPVAPHTAESLAYYDQHLNFIQNVEPAEPDSAYEPTSPSSSVIILSSPSADHDYSANLKGVEKRYYELAATPRASAPGCSYWEPASLDPLNNNIEKPRAAATYVIGTNAQGCLQRDPALADSSADINNKIVNSDEGAIRRSPHSNINPTLIDDPNSTDNSELAQKTVLLTNIKEMQKSIKQVKARVSSIILKHGKAKNKNRALNDVLEEINHTVKMCTGYVVSACESAATNLMLIPL</sequence>
<evidence type="ECO:0000313" key="2">
    <source>
        <dbReference type="EMBL" id="KAJ1183211.1"/>
    </source>
</evidence>
<feature type="region of interest" description="Disordered" evidence="1">
    <location>
        <begin position="355"/>
        <end position="375"/>
    </location>
</feature>
<dbReference type="AlphaFoldDB" id="A0AAV7U3F8"/>
<comment type="caution">
    <text evidence="2">The sequence shown here is derived from an EMBL/GenBank/DDBJ whole genome shotgun (WGS) entry which is preliminary data.</text>
</comment>
<feature type="region of interest" description="Disordered" evidence="1">
    <location>
        <begin position="89"/>
        <end position="177"/>
    </location>
</feature>
<reference evidence="2" key="1">
    <citation type="journal article" date="2022" name="bioRxiv">
        <title>Sequencing and chromosome-scale assembly of the giantPleurodeles waltlgenome.</title>
        <authorList>
            <person name="Brown T."/>
            <person name="Elewa A."/>
            <person name="Iarovenko S."/>
            <person name="Subramanian E."/>
            <person name="Araus A.J."/>
            <person name="Petzold A."/>
            <person name="Susuki M."/>
            <person name="Suzuki K.-i.T."/>
            <person name="Hayashi T."/>
            <person name="Toyoda A."/>
            <person name="Oliveira C."/>
            <person name="Osipova E."/>
            <person name="Leigh N.D."/>
            <person name="Simon A."/>
            <person name="Yun M.H."/>
        </authorList>
    </citation>
    <scope>NUCLEOTIDE SEQUENCE</scope>
    <source>
        <strain evidence="2">20211129_DDA</strain>
        <tissue evidence="2">Liver</tissue>
    </source>
</reference>
<feature type="compositionally biased region" description="Basic residues" evidence="1">
    <location>
        <begin position="143"/>
        <end position="160"/>
    </location>
</feature>
<dbReference type="EMBL" id="JANPWB010000005">
    <property type="protein sequence ID" value="KAJ1183211.1"/>
    <property type="molecule type" value="Genomic_DNA"/>
</dbReference>
<keyword evidence="3" id="KW-1185">Reference proteome</keyword>
<feature type="compositionally biased region" description="Polar residues" evidence="1">
    <location>
        <begin position="360"/>
        <end position="375"/>
    </location>
</feature>
<gene>
    <name evidence="2" type="ORF">NDU88_000036</name>
</gene>
<accession>A0AAV7U3F8</accession>
<organism evidence="2 3">
    <name type="scientific">Pleurodeles waltl</name>
    <name type="common">Iberian ribbed newt</name>
    <dbReference type="NCBI Taxonomy" id="8319"/>
    <lineage>
        <taxon>Eukaryota</taxon>
        <taxon>Metazoa</taxon>
        <taxon>Chordata</taxon>
        <taxon>Craniata</taxon>
        <taxon>Vertebrata</taxon>
        <taxon>Euteleostomi</taxon>
        <taxon>Amphibia</taxon>
        <taxon>Batrachia</taxon>
        <taxon>Caudata</taxon>
        <taxon>Salamandroidea</taxon>
        <taxon>Salamandridae</taxon>
        <taxon>Pleurodelinae</taxon>
        <taxon>Pleurodeles</taxon>
    </lineage>
</organism>
<feature type="compositionally biased region" description="Polar residues" evidence="1">
    <location>
        <begin position="105"/>
        <end position="118"/>
    </location>
</feature>
<dbReference type="Proteomes" id="UP001066276">
    <property type="component" value="Chromosome 3_1"/>
</dbReference>
<proteinExistence type="predicted"/>
<protein>
    <submittedName>
        <fullName evidence="2">Uncharacterized protein</fullName>
    </submittedName>
</protein>
<evidence type="ECO:0000313" key="3">
    <source>
        <dbReference type="Proteomes" id="UP001066276"/>
    </source>
</evidence>
<name>A0AAV7U3F8_PLEWA</name>
<evidence type="ECO:0000256" key="1">
    <source>
        <dbReference type="SAM" id="MobiDB-lite"/>
    </source>
</evidence>